<dbReference type="GO" id="GO:0051607">
    <property type="term" value="P:defense response to virus"/>
    <property type="evidence" value="ECO:0007669"/>
    <property type="project" value="UniProtKB-UniRule"/>
</dbReference>
<feature type="binding site" evidence="10">
    <location>
        <position position="239"/>
    </location>
    <ligand>
        <name>Mn(2+)</name>
        <dbReference type="ChEBI" id="CHEBI:29035"/>
    </ligand>
</feature>
<dbReference type="InterPro" id="IPR027617">
    <property type="entry name" value="Cas1_PREFRAN"/>
</dbReference>
<dbReference type="PANTHER" id="PTHR34353:SF2">
    <property type="entry name" value="CRISPR-ASSOCIATED ENDONUCLEASE CAS1 1"/>
    <property type="match status" value="1"/>
</dbReference>
<dbReference type="EMBL" id="AGEI01000022">
    <property type="protein sequence ID" value="EHR33498.1"/>
    <property type="molecule type" value="Genomic_DNA"/>
</dbReference>
<keyword evidence="5 10" id="KW-0460">Magnesium</keyword>
<dbReference type="GeneID" id="96999082"/>
<comment type="cofactor">
    <cofactor evidence="10">
        <name>Mg(2+)</name>
        <dbReference type="ChEBI" id="CHEBI:18420"/>
    </cofactor>
    <cofactor evidence="10">
        <name>Mn(2+)</name>
        <dbReference type="ChEBI" id="CHEBI:29035"/>
    </cofactor>
</comment>
<feature type="binding site" evidence="10">
    <location>
        <position position="163"/>
    </location>
    <ligand>
        <name>Mn(2+)</name>
        <dbReference type="ChEBI" id="CHEBI:29035"/>
    </ligand>
</feature>
<dbReference type="GO" id="GO:0016787">
    <property type="term" value="F:hydrolase activity"/>
    <property type="evidence" value="ECO:0007669"/>
    <property type="project" value="UniProtKB-KW"/>
</dbReference>
<evidence type="ECO:0000256" key="8">
    <source>
        <dbReference type="ARBA" id="ARBA00023211"/>
    </source>
</evidence>
<name>H3NP36_9FIRM</name>
<evidence type="ECO:0000256" key="4">
    <source>
        <dbReference type="ARBA" id="ARBA00022801"/>
    </source>
</evidence>
<keyword evidence="4 10" id="KW-0378">Hydrolase</keyword>
<dbReference type="NCBIfam" id="TIGR04329">
    <property type="entry name" value="cas1_PREFRAN"/>
    <property type="match status" value="1"/>
</dbReference>
<dbReference type="RefSeq" id="WP_005398602.1">
    <property type="nucleotide sequence ID" value="NZ_JH601088.1"/>
</dbReference>
<dbReference type="GO" id="GO:0046872">
    <property type="term" value="F:metal ion binding"/>
    <property type="evidence" value="ECO:0007669"/>
    <property type="project" value="UniProtKB-UniRule"/>
</dbReference>
<keyword evidence="6 10" id="KW-0051">Antiviral defense</keyword>
<dbReference type="GO" id="GO:0004520">
    <property type="term" value="F:DNA endonuclease activity"/>
    <property type="evidence" value="ECO:0007669"/>
    <property type="project" value="InterPro"/>
</dbReference>
<keyword evidence="2 10" id="KW-0479">Metal-binding</keyword>
<evidence type="ECO:0000256" key="5">
    <source>
        <dbReference type="ARBA" id="ARBA00022842"/>
    </source>
</evidence>
<evidence type="ECO:0000256" key="1">
    <source>
        <dbReference type="ARBA" id="ARBA00022722"/>
    </source>
</evidence>
<evidence type="ECO:0000256" key="9">
    <source>
        <dbReference type="ARBA" id="ARBA00038592"/>
    </source>
</evidence>
<keyword evidence="1 10" id="KW-0540">Nuclease</keyword>
<keyword evidence="12" id="KW-1185">Reference proteome</keyword>
<proteinExistence type="inferred from homology"/>
<keyword evidence="8 10" id="KW-0464">Manganese</keyword>
<comment type="function">
    <text evidence="10">CRISPR (clustered regularly interspaced short palindromic repeat), is an adaptive immune system that provides protection against mobile genetic elements (viruses, transposable elements and conjugative plasmids). CRISPR clusters contain spacers, sequences complementary to antecedent mobile elements, and target invading nucleic acids. CRISPR clusters are transcribed and processed into CRISPR RNA (crRNA). Acts as a dsDNA endonuclease. Involved in the integration of spacer DNA into the CRISPR cassette.</text>
</comment>
<dbReference type="InterPro" id="IPR002729">
    <property type="entry name" value="CRISPR-assoc_Cas1"/>
</dbReference>
<organism evidence="11 12">
    <name type="scientific">Helcococcus kunzii ATCC 51366</name>
    <dbReference type="NCBI Taxonomy" id="883114"/>
    <lineage>
        <taxon>Bacteria</taxon>
        <taxon>Bacillati</taxon>
        <taxon>Bacillota</taxon>
        <taxon>Tissierellia</taxon>
        <taxon>Tissierellales</taxon>
        <taxon>Peptoniphilaceae</taxon>
        <taxon>Helcococcus</taxon>
    </lineage>
</organism>
<evidence type="ECO:0000313" key="12">
    <source>
        <dbReference type="Proteomes" id="UP000004191"/>
    </source>
</evidence>
<dbReference type="Gene3D" id="1.20.120.920">
    <property type="entry name" value="CRISPR-associated endonuclease Cas1, C-terminal domain"/>
    <property type="match status" value="1"/>
</dbReference>
<evidence type="ECO:0000256" key="2">
    <source>
        <dbReference type="ARBA" id="ARBA00022723"/>
    </source>
</evidence>
<dbReference type="HOGENOM" id="CLU_857004_0_0_9"/>
<accession>H3NP36</accession>
<dbReference type="Pfam" id="PF01867">
    <property type="entry name" value="Cas_Cas1"/>
    <property type="match status" value="1"/>
</dbReference>
<dbReference type="PATRIC" id="fig|883114.3.peg.1086"/>
<comment type="similarity">
    <text evidence="10">Belongs to the CRISPR-associated endonuclease Cas1 family.</text>
</comment>
<dbReference type="STRING" id="883114.HMPREF9709_01097"/>
<dbReference type="EC" id="3.1.-.-" evidence="10"/>
<dbReference type="Proteomes" id="UP000004191">
    <property type="component" value="Unassembled WGS sequence"/>
</dbReference>
<gene>
    <name evidence="10" type="primary">cas1</name>
    <name evidence="11" type="ORF">HMPREF9709_01097</name>
</gene>
<evidence type="ECO:0000256" key="3">
    <source>
        <dbReference type="ARBA" id="ARBA00022759"/>
    </source>
</evidence>
<dbReference type="eggNOG" id="COG1518">
    <property type="taxonomic scope" value="Bacteria"/>
</dbReference>
<evidence type="ECO:0000256" key="6">
    <source>
        <dbReference type="ARBA" id="ARBA00023118"/>
    </source>
</evidence>
<evidence type="ECO:0000313" key="11">
    <source>
        <dbReference type="EMBL" id="EHR33498.1"/>
    </source>
</evidence>
<dbReference type="InterPro" id="IPR042206">
    <property type="entry name" value="CRISPR-assoc_Cas1_C"/>
</dbReference>
<sequence length="321" mass="38225">MLSRNDYMFKKIIIVFTNKGEKFRIQNDNLIVEDNNGEIILQSTGYRIFSLWIVGNYNITTPLINRAKKFGYSIFLFSHSFRIIESFCIPLEGNTLLRQRQFYNENNFDIAKHFVKNKIENQKYALKKSDLDNLILNNVNLKLDEYYNKIDSIEDDKSLLGIEGAASRLYFSTLFIGKDWKGRKPRVKHDINNCLMDLGYTLLFTYIEALLKCFGFDSYIGVYHKIFYKRKSLVCDMIEPFRPIIDYQIVKMNNLNMIDNNDFTIRNFQVTLNYKDSKKYVGCLMKAILDNREDLFMYVQNYYRAFMKNKNIVDFPVYKFR</sequence>
<feature type="binding site" evidence="10">
    <location>
        <position position="224"/>
    </location>
    <ligand>
        <name>Mn(2+)</name>
        <dbReference type="ChEBI" id="CHEBI:29035"/>
    </ligand>
</feature>
<dbReference type="GO" id="GO:0003677">
    <property type="term" value="F:DNA binding"/>
    <property type="evidence" value="ECO:0007669"/>
    <property type="project" value="UniProtKB-KW"/>
</dbReference>
<dbReference type="GO" id="GO:0043571">
    <property type="term" value="P:maintenance of CRISPR repeat elements"/>
    <property type="evidence" value="ECO:0007669"/>
    <property type="project" value="UniProtKB-UniRule"/>
</dbReference>
<dbReference type="CDD" id="cd09634">
    <property type="entry name" value="Cas1_I-II-III"/>
    <property type="match status" value="1"/>
</dbReference>
<keyword evidence="7 10" id="KW-0238">DNA-binding</keyword>
<comment type="subunit">
    <text evidence="9 10">Homodimer, forms a heterotetramer with a Cas2 homodimer.</text>
</comment>
<dbReference type="InterPro" id="IPR050646">
    <property type="entry name" value="Cas1"/>
</dbReference>
<dbReference type="PANTHER" id="PTHR34353">
    <property type="entry name" value="CRISPR-ASSOCIATED ENDONUCLEASE CAS1 1"/>
    <property type="match status" value="1"/>
</dbReference>
<evidence type="ECO:0000256" key="7">
    <source>
        <dbReference type="ARBA" id="ARBA00023125"/>
    </source>
</evidence>
<keyword evidence="3 10" id="KW-0255">Endonuclease</keyword>
<reference evidence="11 12" key="1">
    <citation type="submission" date="2012-01" db="EMBL/GenBank/DDBJ databases">
        <title>The Genome Sequence of Helcococcus kunzii ATCC 51366.</title>
        <authorList>
            <consortium name="The Broad Institute Genome Sequencing Platform"/>
            <person name="Earl A."/>
            <person name="Ward D."/>
            <person name="Feldgarden M."/>
            <person name="Gevers D."/>
            <person name="Huys G."/>
            <person name="Young S.K."/>
            <person name="Zeng Q."/>
            <person name="Gargeya S."/>
            <person name="Fitzgerald M."/>
            <person name="Haas B."/>
            <person name="Abouelleil A."/>
            <person name="Alvarado L."/>
            <person name="Arachchi H.M."/>
            <person name="Berlin A."/>
            <person name="Chapman S.B."/>
            <person name="Gearin G."/>
            <person name="Goldberg J."/>
            <person name="Griggs A."/>
            <person name="Gujja S."/>
            <person name="Hansen M."/>
            <person name="Heiman D."/>
            <person name="Howarth C."/>
            <person name="Larimer J."/>
            <person name="Lui A."/>
            <person name="MacDonald P.J.P."/>
            <person name="McCowen C."/>
            <person name="Montmayeur A."/>
            <person name="Murphy C."/>
            <person name="Neiman D."/>
            <person name="Pearson M."/>
            <person name="Priest M."/>
            <person name="Roberts A."/>
            <person name="Saif S."/>
            <person name="Shea T."/>
            <person name="Sisk P."/>
            <person name="Stolte C."/>
            <person name="Sykes S."/>
            <person name="Wortman J."/>
            <person name="Nusbaum C."/>
            <person name="Birren B."/>
        </authorList>
    </citation>
    <scope>NUCLEOTIDE SEQUENCE [LARGE SCALE GENOMIC DNA]</scope>
    <source>
        <strain evidence="11 12">ATCC 51366</strain>
    </source>
</reference>
<dbReference type="NCBIfam" id="TIGR00287">
    <property type="entry name" value="cas1"/>
    <property type="match status" value="1"/>
</dbReference>
<dbReference type="OrthoDB" id="9803119at2"/>
<dbReference type="HAMAP" id="MF_01470">
    <property type="entry name" value="Cas1"/>
    <property type="match status" value="1"/>
</dbReference>
<protein>
    <recommendedName>
        <fullName evidence="10">CRISPR-associated endonuclease Cas1</fullName>
        <ecNumber evidence="10">3.1.-.-</ecNumber>
    </recommendedName>
</protein>
<dbReference type="AlphaFoldDB" id="H3NP36"/>
<evidence type="ECO:0000256" key="10">
    <source>
        <dbReference type="HAMAP-Rule" id="MF_01470"/>
    </source>
</evidence>
<comment type="caution">
    <text evidence="11">The sequence shown here is derived from an EMBL/GenBank/DDBJ whole genome shotgun (WGS) entry which is preliminary data.</text>
</comment>